<dbReference type="AlphaFoldDB" id="A0A8I6RLW5"/>
<evidence type="ECO:0000259" key="17">
    <source>
        <dbReference type="PROSITE" id="PS51019"/>
    </source>
</evidence>
<feature type="chain" id="PRO_5035216930" description="Spondin-1" evidence="15">
    <location>
        <begin position="20"/>
        <end position="828"/>
    </location>
</feature>
<dbReference type="InterPro" id="IPR020901">
    <property type="entry name" value="Prtase_inh_Kunz-CS"/>
</dbReference>
<dbReference type="GO" id="GO:0046872">
    <property type="term" value="F:metal ion binding"/>
    <property type="evidence" value="ECO:0007669"/>
    <property type="project" value="UniProtKB-KW"/>
</dbReference>
<dbReference type="PROSITE" id="PS00280">
    <property type="entry name" value="BPTI_KUNITZ_1"/>
    <property type="match status" value="1"/>
</dbReference>
<dbReference type="PROSITE" id="PS50092">
    <property type="entry name" value="TSP1"/>
    <property type="match status" value="5"/>
</dbReference>
<keyword evidence="7 15" id="KW-0732">Signal</keyword>
<dbReference type="Pfam" id="PF19028">
    <property type="entry name" value="TSP1_spondin"/>
    <property type="match status" value="1"/>
</dbReference>
<feature type="signal peptide" evidence="15">
    <location>
        <begin position="1"/>
        <end position="19"/>
    </location>
</feature>
<keyword evidence="3" id="KW-0964">Secreted</keyword>
<dbReference type="InterPro" id="IPR038678">
    <property type="entry name" value="Spondin_N_sf"/>
</dbReference>
<feature type="region of interest" description="Disordered" evidence="14">
    <location>
        <begin position="341"/>
        <end position="360"/>
    </location>
</feature>
<evidence type="ECO:0000313" key="20">
    <source>
        <dbReference type="Proteomes" id="UP000494040"/>
    </source>
</evidence>
<dbReference type="PANTHER" id="PTHR11311:SF16">
    <property type="entry name" value="SPONDIN-1"/>
    <property type="match status" value="1"/>
</dbReference>
<dbReference type="Pfam" id="PF00090">
    <property type="entry name" value="TSP_1"/>
    <property type="match status" value="4"/>
</dbReference>
<keyword evidence="4" id="KW-0272">Extracellular matrix</keyword>
<dbReference type="EnsemblMetazoa" id="XM_014393232.2">
    <property type="protein sequence ID" value="XP_014248718.1"/>
    <property type="gene ID" value="LOC106666207"/>
</dbReference>
<dbReference type="SUPFAM" id="SSF82895">
    <property type="entry name" value="TSP-1 type 1 repeat"/>
    <property type="match status" value="5"/>
</dbReference>
<dbReference type="InterPro" id="IPR009465">
    <property type="entry name" value="Spondin_N"/>
</dbReference>
<dbReference type="Gene3D" id="2.20.100.10">
    <property type="entry name" value="Thrombospondin type-1 (TSP1) repeat"/>
    <property type="match status" value="5"/>
</dbReference>
<dbReference type="InterPro" id="IPR036383">
    <property type="entry name" value="TSP1_rpt_sf"/>
</dbReference>
<dbReference type="InterPro" id="IPR036880">
    <property type="entry name" value="Kunitz_BPTI_sf"/>
</dbReference>
<evidence type="ECO:0000256" key="11">
    <source>
        <dbReference type="ARBA" id="ARBA00023157"/>
    </source>
</evidence>
<keyword evidence="12" id="KW-0325">Glycoprotein</keyword>
<dbReference type="PROSITE" id="PS51019">
    <property type="entry name" value="REELIN"/>
    <property type="match status" value="1"/>
</dbReference>
<evidence type="ECO:0000256" key="7">
    <source>
        <dbReference type="ARBA" id="ARBA00022729"/>
    </source>
</evidence>
<dbReference type="InterPro" id="IPR002223">
    <property type="entry name" value="Kunitz_BPTI"/>
</dbReference>
<dbReference type="SMART" id="SM00209">
    <property type="entry name" value="TSP1"/>
    <property type="match status" value="5"/>
</dbReference>
<keyword evidence="5" id="KW-0646">Protease inhibitor</keyword>
<evidence type="ECO:0000259" key="16">
    <source>
        <dbReference type="PROSITE" id="PS50279"/>
    </source>
</evidence>
<dbReference type="Pfam" id="PF00014">
    <property type="entry name" value="Kunitz_BPTI"/>
    <property type="match status" value="1"/>
</dbReference>
<dbReference type="FunFam" id="2.60.40.2130:FF:000002">
    <property type="entry name" value="Putative Spondin-1"/>
    <property type="match status" value="1"/>
</dbReference>
<dbReference type="CDD" id="cd08544">
    <property type="entry name" value="Reeler"/>
    <property type="match status" value="1"/>
</dbReference>
<dbReference type="Proteomes" id="UP000494040">
    <property type="component" value="Unassembled WGS sequence"/>
</dbReference>
<dbReference type="Pfam" id="PF02014">
    <property type="entry name" value="Reeler"/>
    <property type="match status" value="1"/>
</dbReference>
<evidence type="ECO:0000256" key="15">
    <source>
        <dbReference type="SAM" id="SignalP"/>
    </source>
</evidence>
<evidence type="ECO:0000256" key="10">
    <source>
        <dbReference type="ARBA" id="ARBA00022900"/>
    </source>
</evidence>
<dbReference type="SUPFAM" id="SSF57362">
    <property type="entry name" value="BPTI-like"/>
    <property type="match status" value="1"/>
</dbReference>
<evidence type="ECO:0000256" key="5">
    <source>
        <dbReference type="ARBA" id="ARBA00022690"/>
    </source>
</evidence>
<evidence type="ECO:0000256" key="9">
    <source>
        <dbReference type="ARBA" id="ARBA00022889"/>
    </source>
</evidence>
<dbReference type="InterPro" id="IPR002861">
    <property type="entry name" value="Reeler_dom"/>
</dbReference>
<comment type="subcellular location">
    <subcellularLocation>
        <location evidence="1">Secreted</location>
        <location evidence="1">Extracellular space</location>
        <location evidence="1">Extracellular matrix</location>
    </subcellularLocation>
</comment>
<dbReference type="GO" id="GO:0031012">
    <property type="term" value="C:extracellular matrix"/>
    <property type="evidence" value="ECO:0007669"/>
    <property type="project" value="TreeGrafter"/>
</dbReference>
<dbReference type="PROSITE" id="PS51020">
    <property type="entry name" value="SPONDIN"/>
    <property type="match status" value="1"/>
</dbReference>
<dbReference type="Gene3D" id="2.60.40.2130">
    <property type="entry name" value="F-spondin domain"/>
    <property type="match status" value="1"/>
</dbReference>
<keyword evidence="20" id="KW-1185">Reference proteome</keyword>
<dbReference type="RefSeq" id="XP_014248718.1">
    <property type="nucleotide sequence ID" value="XM_014393232.2"/>
</dbReference>
<evidence type="ECO:0000256" key="8">
    <source>
        <dbReference type="ARBA" id="ARBA00022737"/>
    </source>
</evidence>
<dbReference type="FunFam" id="4.10.410.10:FF:000020">
    <property type="entry name" value="Collagen, type VI, alpha 3"/>
    <property type="match status" value="1"/>
</dbReference>
<evidence type="ECO:0000256" key="6">
    <source>
        <dbReference type="ARBA" id="ARBA00022723"/>
    </source>
</evidence>
<organism evidence="19 20">
    <name type="scientific">Cimex lectularius</name>
    <name type="common">Bed bug</name>
    <name type="synonym">Acanthia lectularia</name>
    <dbReference type="NCBI Taxonomy" id="79782"/>
    <lineage>
        <taxon>Eukaryota</taxon>
        <taxon>Metazoa</taxon>
        <taxon>Ecdysozoa</taxon>
        <taxon>Arthropoda</taxon>
        <taxon>Hexapoda</taxon>
        <taxon>Insecta</taxon>
        <taxon>Pterygota</taxon>
        <taxon>Neoptera</taxon>
        <taxon>Paraneoptera</taxon>
        <taxon>Hemiptera</taxon>
        <taxon>Heteroptera</taxon>
        <taxon>Panheteroptera</taxon>
        <taxon>Cimicomorpha</taxon>
        <taxon>Cimicidae</taxon>
        <taxon>Cimex</taxon>
    </lineage>
</organism>
<dbReference type="SMART" id="SM00131">
    <property type="entry name" value="KU"/>
    <property type="match status" value="1"/>
</dbReference>
<dbReference type="GeneID" id="106666207"/>
<dbReference type="NCBIfam" id="NF038123">
    <property type="entry name" value="NF038123_dom"/>
    <property type="match status" value="1"/>
</dbReference>
<dbReference type="GO" id="GO:0007155">
    <property type="term" value="P:cell adhesion"/>
    <property type="evidence" value="ECO:0007669"/>
    <property type="project" value="UniProtKB-KW"/>
</dbReference>
<dbReference type="InterPro" id="IPR000884">
    <property type="entry name" value="TSP1_rpt"/>
</dbReference>
<feature type="domain" description="Spondin" evidence="18">
    <location>
        <begin position="176"/>
        <end position="365"/>
    </location>
</feature>
<dbReference type="Gene3D" id="2.60.40.4060">
    <property type="entry name" value="Reeler domain"/>
    <property type="match status" value="1"/>
</dbReference>
<evidence type="ECO:0000256" key="1">
    <source>
        <dbReference type="ARBA" id="ARBA00004498"/>
    </source>
</evidence>
<evidence type="ECO:0000256" key="3">
    <source>
        <dbReference type="ARBA" id="ARBA00022525"/>
    </source>
</evidence>
<feature type="domain" description="Reelin" evidence="17">
    <location>
        <begin position="8"/>
        <end position="175"/>
    </location>
</feature>
<dbReference type="InterPro" id="IPR051418">
    <property type="entry name" value="Spondin/Thrombospondin_T1"/>
</dbReference>
<evidence type="ECO:0000256" key="13">
    <source>
        <dbReference type="ARBA" id="ARBA00030964"/>
    </source>
</evidence>
<proteinExistence type="predicted"/>
<evidence type="ECO:0000256" key="2">
    <source>
        <dbReference type="ARBA" id="ARBA00019594"/>
    </source>
</evidence>
<dbReference type="CDD" id="cd00109">
    <property type="entry name" value="Kunitz-type"/>
    <property type="match status" value="1"/>
</dbReference>
<dbReference type="PROSITE" id="PS50279">
    <property type="entry name" value="BPTI_KUNITZ_2"/>
    <property type="match status" value="1"/>
</dbReference>
<dbReference type="InterPro" id="IPR042307">
    <property type="entry name" value="Reeler_sf"/>
</dbReference>
<dbReference type="OrthoDB" id="347314at2759"/>
<dbReference type="OMA" id="SIMDPCC"/>
<dbReference type="InterPro" id="IPR044004">
    <property type="entry name" value="TSP1_spondin_dom"/>
</dbReference>
<dbReference type="Pfam" id="PF06468">
    <property type="entry name" value="Spond_N"/>
    <property type="match status" value="1"/>
</dbReference>
<name>A0A8I6RLW5_CIMLE</name>
<keyword evidence="8" id="KW-0677">Repeat</keyword>
<evidence type="ECO:0000256" key="12">
    <source>
        <dbReference type="ARBA" id="ARBA00023180"/>
    </source>
</evidence>
<keyword evidence="10" id="KW-0722">Serine protease inhibitor</keyword>
<evidence type="ECO:0000256" key="4">
    <source>
        <dbReference type="ARBA" id="ARBA00022530"/>
    </source>
</evidence>
<feature type="domain" description="BPTI/Kunitz inhibitor" evidence="16">
    <location>
        <begin position="617"/>
        <end position="667"/>
    </location>
</feature>
<dbReference type="GO" id="GO:0004867">
    <property type="term" value="F:serine-type endopeptidase inhibitor activity"/>
    <property type="evidence" value="ECO:0007669"/>
    <property type="project" value="UniProtKB-KW"/>
</dbReference>
<dbReference type="Gene3D" id="4.10.410.10">
    <property type="entry name" value="Pancreatic trypsin inhibitor Kunitz domain"/>
    <property type="match status" value="1"/>
</dbReference>
<dbReference type="PANTHER" id="PTHR11311">
    <property type="entry name" value="SPONDIN"/>
    <property type="match status" value="1"/>
</dbReference>
<accession>A0A8I6RLW5</accession>
<evidence type="ECO:0000259" key="18">
    <source>
        <dbReference type="PROSITE" id="PS51020"/>
    </source>
</evidence>
<keyword evidence="9" id="KW-0130">Cell adhesion</keyword>
<evidence type="ECO:0000313" key="19">
    <source>
        <dbReference type="EnsemblMetazoa" id="XP_014248718.1"/>
    </source>
</evidence>
<keyword evidence="6" id="KW-0479">Metal-binding</keyword>
<dbReference type="KEGG" id="clec:106666207"/>
<sequence length="828" mass="93276">MDMLKFAVVLALVLVGASSDEDCDRRPPGAIGSKSRFYDNYNIMIIRNPSNYSPGEMYTVKLAGLPGDNGEPAKFIGFSLSVITMSRSGREPGSLVPLGDAKTERKPGCKNIIISTEDSPKSEISVFWTAPAKGTGCVVFKAAVVVEADLWYQDEGSLIKQICENHQQSIDEMPDVTPVCCACDEAKYEVSFEGLWSRHTHPKDFPENVLTRFSDVIGASHTFDYRFWQYGGKASEGLRQVAELGSTRVLESELKSESENIRTIIKARGITYPNVTSKTFAVFRVDNKNHLISLVSMIDPSPDWVVGVSGLELCLSNCSWVENKVLNLYPYDVGTDSGITYTSPDQPTEPRDNIRRITTTFPSDPRSPFYDPSGKEMKPLARLYLTRQRLYEKSCDQNGGEMAELNYPVDPCAVNAWSDWSPCSATCGTGKRSRQRFYRDESMATMENCNRELTYREHCEAPIPCGELMGREREDYSATLCEVTEWSDWSGCSVSCGEGTRYRFRRIKNQKNYKKCTAYFNHPPLRQEEKCVVKSQDCKDLPMNLPFTDKCVPGPWSEWSACSVNCGMGTRRRHREIISRTWGGGPDQCSHILQNETITCSEKAGCELTAEQAREACQSPKMPGPCRGQFEKWYFDTSTRNCMKFVYSGCWGNRNQFDTQEECEKTCKKLKGDRSLNGPFSGFDAESQVKVWDYVPGGAEGPVVDCKVSHWSAWSACSVSCGRGLRQKTRQIIMNARNGGKDCPKKLLRRKRCNAGPCTTGYMSDENKAYDEYEDSEEDCRYSEWSEWSPCTQPCEFSIQKRVKLAISDKERCGKRLQTRICNCVGKD</sequence>
<evidence type="ECO:0000256" key="14">
    <source>
        <dbReference type="SAM" id="MobiDB-lite"/>
    </source>
</evidence>
<protein>
    <recommendedName>
        <fullName evidence="2">Spondin-1</fullName>
    </recommendedName>
    <alternativeName>
        <fullName evidence="13">F-spondin</fullName>
    </alternativeName>
</protein>
<reference evidence="19" key="1">
    <citation type="submission" date="2022-01" db="UniProtKB">
        <authorList>
            <consortium name="EnsemblMetazoa"/>
        </authorList>
    </citation>
    <scope>IDENTIFICATION</scope>
</reference>
<dbReference type="PRINTS" id="PR00759">
    <property type="entry name" value="BASICPTASE"/>
</dbReference>
<keyword evidence="11" id="KW-1015">Disulfide bond</keyword>